<feature type="compositionally biased region" description="Basic and acidic residues" evidence="1">
    <location>
        <begin position="95"/>
        <end position="106"/>
    </location>
</feature>
<feature type="region of interest" description="Disordered" evidence="1">
    <location>
        <begin position="95"/>
        <end position="117"/>
    </location>
</feature>
<comment type="caution">
    <text evidence="2">The sequence shown here is derived from an EMBL/GenBank/DDBJ whole genome shotgun (WGS) entry which is preliminary data.</text>
</comment>
<dbReference type="Proteomes" id="UP000308005">
    <property type="component" value="Unassembled WGS sequence"/>
</dbReference>
<gene>
    <name evidence="2" type="ORF">D6C91_10356</name>
</gene>
<evidence type="ECO:0000256" key="1">
    <source>
        <dbReference type="SAM" id="MobiDB-lite"/>
    </source>
</evidence>
<evidence type="ECO:0000313" key="3">
    <source>
        <dbReference type="Proteomes" id="UP000308005"/>
    </source>
</evidence>
<protein>
    <submittedName>
        <fullName evidence="2">Uncharacterized protein</fullName>
    </submittedName>
</protein>
<dbReference type="EMBL" id="QZBM01001091">
    <property type="protein sequence ID" value="THZ06782.1"/>
    <property type="molecule type" value="Genomic_DNA"/>
</dbReference>
<dbReference type="AlphaFoldDB" id="A0A4S9S987"/>
<reference evidence="2 3" key="1">
    <citation type="submission" date="2018-10" db="EMBL/GenBank/DDBJ databases">
        <title>Fifty Aureobasidium pullulans genomes reveal a recombining polyextremotolerant generalist.</title>
        <authorList>
            <person name="Gostincar C."/>
            <person name="Turk M."/>
            <person name="Zajc J."/>
            <person name="Gunde-Cimerman N."/>
        </authorList>
    </citation>
    <scope>NUCLEOTIDE SEQUENCE [LARGE SCALE GENOMIC DNA]</scope>
    <source>
        <strain evidence="2 3">EXF-3863</strain>
    </source>
</reference>
<name>A0A4S9S987_AURPU</name>
<proteinExistence type="predicted"/>
<feature type="region of interest" description="Disordered" evidence="1">
    <location>
        <begin position="180"/>
        <end position="207"/>
    </location>
</feature>
<sequence>MIILSLFISYLKRFSITQLNYQSSPSNSNPPLPHYITMSGTEQTFHYTKEDVRKMEQRDSAAHGGNVTADSNASAMQSIVDQADKNKAELIEERRSNLPKPEDPPVKSDFNSADPSTVNVGSGAISGGFSVGNDALREPATGDSAVRTDGAAYGVNTLGQGVGREGKDGLNGLPNDAVAREAKGKSNLADTTGKDYGYPKNDPSNAS</sequence>
<accession>A0A4S9S987</accession>
<evidence type="ECO:0000313" key="2">
    <source>
        <dbReference type="EMBL" id="THZ06782.1"/>
    </source>
</evidence>
<organism evidence="2 3">
    <name type="scientific">Aureobasidium pullulans</name>
    <name type="common">Black yeast</name>
    <name type="synonym">Pullularia pullulans</name>
    <dbReference type="NCBI Taxonomy" id="5580"/>
    <lineage>
        <taxon>Eukaryota</taxon>
        <taxon>Fungi</taxon>
        <taxon>Dikarya</taxon>
        <taxon>Ascomycota</taxon>
        <taxon>Pezizomycotina</taxon>
        <taxon>Dothideomycetes</taxon>
        <taxon>Dothideomycetidae</taxon>
        <taxon>Dothideales</taxon>
        <taxon>Saccotheciaceae</taxon>
        <taxon>Aureobasidium</taxon>
    </lineage>
</organism>